<dbReference type="STRING" id="478801.Ksed_05950"/>
<sequence length="118" mass="12154">MYVVLLPLAALIAVAVVVIGRAVSGGGRPAPGWMTPAAAVVMVLVAGAYALLGTVVARTRDAQGFEALNAPFAASLMVLLVPAVVLTVQFWRDRTTHRFAAAMVAAALGLLLVLGIQF</sequence>
<evidence type="ECO:0000256" key="1">
    <source>
        <dbReference type="SAM" id="Phobius"/>
    </source>
</evidence>
<organism evidence="2 3">
    <name type="scientific">Kytococcus sedentarius (strain ATCC 14392 / DSM 20547 / JCM 11482 / CCUG 33030 / NBRC 15357 / NCTC 11040 / CCM 314 / 541)</name>
    <name type="common">Micrococcus sedentarius</name>
    <dbReference type="NCBI Taxonomy" id="478801"/>
    <lineage>
        <taxon>Bacteria</taxon>
        <taxon>Bacillati</taxon>
        <taxon>Actinomycetota</taxon>
        <taxon>Actinomycetes</taxon>
        <taxon>Micrococcales</taxon>
        <taxon>Kytococcaceae</taxon>
        <taxon>Kytococcus</taxon>
    </lineage>
</organism>
<keyword evidence="1" id="KW-0472">Membrane</keyword>
<dbReference type="EMBL" id="CP001686">
    <property type="protein sequence ID" value="ACV05661.1"/>
    <property type="molecule type" value="Genomic_DNA"/>
</dbReference>
<dbReference type="HOGENOM" id="CLU_2070025_0_0_11"/>
<keyword evidence="1" id="KW-0812">Transmembrane</keyword>
<dbReference type="KEGG" id="kse:Ksed_05950"/>
<dbReference type="AlphaFoldDB" id="C7NLB9"/>
<evidence type="ECO:0000313" key="3">
    <source>
        <dbReference type="Proteomes" id="UP000006666"/>
    </source>
</evidence>
<feature type="transmembrane region" description="Helical" evidence="1">
    <location>
        <begin position="97"/>
        <end position="116"/>
    </location>
</feature>
<feature type="transmembrane region" description="Helical" evidence="1">
    <location>
        <begin position="68"/>
        <end position="91"/>
    </location>
</feature>
<reference evidence="2 3" key="1">
    <citation type="journal article" date="2009" name="Stand. Genomic Sci.">
        <title>Complete genome sequence of Kytococcus sedentarius type strain (541).</title>
        <authorList>
            <person name="Sims D."/>
            <person name="Brettin T."/>
            <person name="Detter J.C."/>
            <person name="Han C."/>
            <person name="Lapidus A."/>
            <person name="Copeland A."/>
            <person name="Glavina Del Rio T."/>
            <person name="Nolan M."/>
            <person name="Chen F."/>
            <person name="Lucas S."/>
            <person name="Tice H."/>
            <person name="Cheng J.F."/>
            <person name="Bruce D."/>
            <person name="Goodwin L."/>
            <person name="Pitluck S."/>
            <person name="Ovchinnikova G."/>
            <person name="Pati A."/>
            <person name="Ivanova N."/>
            <person name="Mavrommatis K."/>
            <person name="Chen A."/>
            <person name="Palaniappan K."/>
            <person name="D'haeseleer P."/>
            <person name="Chain P."/>
            <person name="Bristow J."/>
            <person name="Eisen J.A."/>
            <person name="Markowitz V."/>
            <person name="Hugenholtz P."/>
            <person name="Schneider S."/>
            <person name="Goker M."/>
            <person name="Pukall R."/>
            <person name="Kyrpides N.C."/>
            <person name="Klenk H.P."/>
        </authorList>
    </citation>
    <scope>NUCLEOTIDE SEQUENCE [LARGE SCALE GENOMIC DNA]</scope>
    <source>
        <strain evidence="3">ATCC 14392 / DSM 20547 / JCM 11482 / CCUG 33030 / NBRC 15357 / NCTC 11040 / CCM 314 / 541</strain>
    </source>
</reference>
<feature type="transmembrane region" description="Helical" evidence="1">
    <location>
        <begin position="32"/>
        <end position="56"/>
    </location>
</feature>
<dbReference type="RefSeq" id="WP_012802079.1">
    <property type="nucleotide sequence ID" value="NC_013169.1"/>
</dbReference>
<keyword evidence="3" id="KW-1185">Reference proteome</keyword>
<evidence type="ECO:0000313" key="2">
    <source>
        <dbReference type="EMBL" id="ACV05661.1"/>
    </source>
</evidence>
<name>C7NLB9_KYTSD</name>
<proteinExistence type="predicted"/>
<protein>
    <submittedName>
        <fullName evidence="2">Uncharacterized protein</fullName>
    </submittedName>
</protein>
<keyword evidence="1" id="KW-1133">Transmembrane helix</keyword>
<accession>C7NLB9</accession>
<dbReference type="Proteomes" id="UP000006666">
    <property type="component" value="Chromosome"/>
</dbReference>
<gene>
    <name evidence="2" type="ordered locus">Ksed_05950</name>
</gene>